<comment type="caution">
    <text evidence="1">The sequence shown here is derived from an EMBL/GenBank/DDBJ whole genome shotgun (WGS) entry which is preliminary data.</text>
</comment>
<dbReference type="AlphaFoldDB" id="A0A9Q0NF95"/>
<evidence type="ECO:0000313" key="2">
    <source>
        <dbReference type="Proteomes" id="UP001151699"/>
    </source>
</evidence>
<gene>
    <name evidence="1" type="ORF">Bhyg_04406</name>
</gene>
<sequence length="21" mass="2590">MPMPTSTRRCYFSMRNWKAII</sequence>
<evidence type="ECO:0000313" key="1">
    <source>
        <dbReference type="EMBL" id="KAJ6649173.1"/>
    </source>
</evidence>
<keyword evidence="2" id="KW-1185">Reference proteome</keyword>
<name>A0A9Q0NF95_9DIPT</name>
<dbReference type="Proteomes" id="UP001151699">
    <property type="component" value="Chromosome A"/>
</dbReference>
<organism evidence="1 2">
    <name type="scientific">Pseudolycoriella hygida</name>
    <dbReference type="NCBI Taxonomy" id="35572"/>
    <lineage>
        <taxon>Eukaryota</taxon>
        <taxon>Metazoa</taxon>
        <taxon>Ecdysozoa</taxon>
        <taxon>Arthropoda</taxon>
        <taxon>Hexapoda</taxon>
        <taxon>Insecta</taxon>
        <taxon>Pterygota</taxon>
        <taxon>Neoptera</taxon>
        <taxon>Endopterygota</taxon>
        <taxon>Diptera</taxon>
        <taxon>Nematocera</taxon>
        <taxon>Sciaroidea</taxon>
        <taxon>Sciaridae</taxon>
        <taxon>Pseudolycoriella</taxon>
    </lineage>
</organism>
<accession>A0A9Q0NF95</accession>
<protein>
    <submittedName>
        <fullName evidence="1">Uncharacterized protein</fullName>
    </submittedName>
</protein>
<reference evidence="1" key="1">
    <citation type="submission" date="2022-07" db="EMBL/GenBank/DDBJ databases">
        <authorList>
            <person name="Trinca V."/>
            <person name="Uliana J.V.C."/>
            <person name="Torres T.T."/>
            <person name="Ward R.J."/>
            <person name="Monesi N."/>
        </authorList>
    </citation>
    <scope>NUCLEOTIDE SEQUENCE</scope>
    <source>
        <strain evidence="1">HSMRA1968</strain>
        <tissue evidence="1">Whole embryos</tissue>
    </source>
</reference>
<proteinExistence type="predicted"/>
<dbReference type="EMBL" id="WJQU01000001">
    <property type="protein sequence ID" value="KAJ6649173.1"/>
    <property type="molecule type" value="Genomic_DNA"/>
</dbReference>